<sequence length="296" mass="33629">TWPKTTKDTLIIGEENVSRITATPHQNVQLESFPGARFQHFTDMLKDKSFVVGADNTCILRNGWLIRPVPRRRSNIPVFKDLILETSTINPSSPLVGFANDDILFAYNIITTIAVILESLVTIREQFVFITGRRRNVDGELIGRIDDVDCPQIVYLLGKDRSAFSQDSADYFLFSSNTVRKYWAEMPEFVIGRAGYDNWIISSAVARNATAIEATETITALHQTGEDGIRSGVFLPGHKNRTDLNLNRDLIPDFDYSAGYQYCNGWMTNSVCSERRYQFKSLPKRCITLTKRTRIK</sequence>
<dbReference type="AlphaFoldDB" id="A0AAD9J7L1"/>
<accession>A0AAD9J7L1</accession>
<protein>
    <submittedName>
        <fullName evidence="1">Uncharacterized protein</fullName>
    </submittedName>
</protein>
<gene>
    <name evidence="1" type="ORF">LSH36_541g00000</name>
</gene>
<dbReference type="EMBL" id="JAODUP010000541">
    <property type="protein sequence ID" value="KAK2147677.1"/>
    <property type="molecule type" value="Genomic_DNA"/>
</dbReference>
<dbReference type="Proteomes" id="UP001208570">
    <property type="component" value="Unassembled WGS sequence"/>
</dbReference>
<organism evidence="1 2">
    <name type="scientific">Paralvinella palmiformis</name>
    <dbReference type="NCBI Taxonomy" id="53620"/>
    <lineage>
        <taxon>Eukaryota</taxon>
        <taxon>Metazoa</taxon>
        <taxon>Spiralia</taxon>
        <taxon>Lophotrochozoa</taxon>
        <taxon>Annelida</taxon>
        <taxon>Polychaeta</taxon>
        <taxon>Sedentaria</taxon>
        <taxon>Canalipalpata</taxon>
        <taxon>Terebellida</taxon>
        <taxon>Terebelliformia</taxon>
        <taxon>Alvinellidae</taxon>
        <taxon>Paralvinella</taxon>
    </lineage>
</organism>
<evidence type="ECO:0000313" key="1">
    <source>
        <dbReference type="EMBL" id="KAK2147677.1"/>
    </source>
</evidence>
<reference evidence="1" key="1">
    <citation type="journal article" date="2023" name="Mol. Biol. Evol.">
        <title>Third-Generation Sequencing Reveals the Adaptive Role of the Epigenome in Three Deep-Sea Polychaetes.</title>
        <authorList>
            <person name="Perez M."/>
            <person name="Aroh O."/>
            <person name="Sun Y."/>
            <person name="Lan Y."/>
            <person name="Juniper S.K."/>
            <person name="Young C.R."/>
            <person name="Angers B."/>
            <person name="Qian P.Y."/>
        </authorList>
    </citation>
    <scope>NUCLEOTIDE SEQUENCE</scope>
    <source>
        <strain evidence="1">P08H-3</strain>
    </source>
</reference>
<comment type="caution">
    <text evidence="1">The sequence shown here is derived from an EMBL/GenBank/DDBJ whole genome shotgun (WGS) entry which is preliminary data.</text>
</comment>
<keyword evidence="2" id="KW-1185">Reference proteome</keyword>
<evidence type="ECO:0000313" key="2">
    <source>
        <dbReference type="Proteomes" id="UP001208570"/>
    </source>
</evidence>
<feature type="non-terminal residue" evidence="1">
    <location>
        <position position="1"/>
    </location>
</feature>
<name>A0AAD9J7L1_9ANNE</name>
<proteinExistence type="predicted"/>